<name>A0A540VR76_9GAMM</name>
<keyword evidence="12 15" id="KW-0472">Membrane</keyword>
<dbReference type="Gene3D" id="1.10.510.10">
    <property type="entry name" value="Transferase(Phosphotransferase) domain 1"/>
    <property type="match status" value="1"/>
</dbReference>
<dbReference type="STRING" id="1260251.SPISAL_00690"/>
<evidence type="ECO:0000256" key="7">
    <source>
        <dbReference type="ARBA" id="ARBA00022679"/>
    </source>
</evidence>
<comment type="catalytic activity">
    <reaction evidence="14 15">
        <text>an alpha-Kdo-(2-&gt;6)-lipid IVA + ATP = a 4-O-phospho-alpha-Kdo-(2-&gt;6)-lipid IVA + ADP + H(+)</text>
        <dbReference type="Rhea" id="RHEA:74271"/>
        <dbReference type="ChEBI" id="CHEBI:15378"/>
        <dbReference type="ChEBI" id="CHEBI:30616"/>
        <dbReference type="ChEBI" id="CHEBI:176428"/>
        <dbReference type="ChEBI" id="CHEBI:193140"/>
        <dbReference type="ChEBI" id="CHEBI:456216"/>
        <dbReference type="EC" id="2.7.1.166"/>
    </reaction>
</comment>
<dbReference type="UniPathway" id="UPA00958"/>
<dbReference type="AlphaFoldDB" id="A0A540VR76"/>
<keyword evidence="7 15" id="KW-0808">Transferase</keyword>
<evidence type="ECO:0000313" key="17">
    <source>
        <dbReference type="Proteomes" id="UP000315400"/>
    </source>
</evidence>
<evidence type="ECO:0000256" key="13">
    <source>
        <dbReference type="ARBA" id="ARBA00029511"/>
    </source>
</evidence>
<accession>A0A540VR76</accession>
<dbReference type="GO" id="GO:0009244">
    <property type="term" value="P:lipopolysaccharide core region biosynthetic process"/>
    <property type="evidence" value="ECO:0007669"/>
    <property type="project" value="UniProtKB-UniRule"/>
</dbReference>
<gene>
    <name evidence="15" type="primary">kdkA</name>
    <name evidence="16" type="ORF">FKY71_09610</name>
</gene>
<dbReference type="GO" id="GO:0016773">
    <property type="term" value="F:phosphotransferase activity, alcohol group as acceptor"/>
    <property type="evidence" value="ECO:0007669"/>
    <property type="project" value="UniProtKB-UniRule"/>
</dbReference>
<dbReference type="NCBIfam" id="NF002475">
    <property type="entry name" value="PRK01723.1"/>
    <property type="match status" value="1"/>
</dbReference>
<evidence type="ECO:0000256" key="14">
    <source>
        <dbReference type="ARBA" id="ARBA00034417"/>
    </source>
</evidence>
<keyword evidence="9 15" id="KW-0418">Kinase</keyword>
<proteinExistence type="inferred from homology"/>
<comment type="caution">
    <text evidence="16">The sequence shown here is derived from an EMBL/GenBank/DDBJ whole genome shotgun (WGS) entry which is preliminary data.</text>
</comment>
<dbReference type="InterPro" id="IPR022826">
    <property type="entry name" value="KDO_kinase"/>
</dbReference>
<evidence type="ECO:0000256" key="11">
    <source>
        <dbReference type="ARBA" id="ARBA00022985"/>
    </source>
</evidence>
<evidence type="ECO:0000256" key="5">
    <source>
        <dbReference type="ARBA" id="ARBA00022475"/>
    </source>
</evidence>
<comment type="function">
    <text evidence="15">Catalyzes the ATP-dependent phosphorylation of the 3-deoxy-D-manno-octulosonic acid (Kdo) residue in Kdo-lipid IV(A) at the 4-OH position.</text>
</comment>
<comment type="pathway">
    <text evidence="2 15">Bacterial outer membrane biogenesis; LPS core biosynthesis.</text>
</comment>
<dbReference type="GO" id="GO:0005886">
    <property type="term" value="C:plasma membrane"/>
    <property type="evidence" value="ECO:0007669"/>
    <property type="project" value="UniProtKB-SubCell"/>
</dbReference>
<dbReference type="GO" id="GO:0005524">
    <property type="term" value="F:ATP binding"/>
    <property type="evidence" value="ECO:0007669"/>
    <property type="project" value="UniProtKB-UniRule"/>
</dbReference>
<feature type="active site" evidence="15">
    <location>
        <position position="191"/>
    </location>
</feature>
<keyword evidence="8 15" id="KW-0547">Nucleotide-binding</keyword>
<reference evidence="16 17" key="1">
    <citation type="submission" date="2019-06" db="EMBL/GenBank/DDBJ databases">
        <title>Metagenome assembled Genome of Spiribacter salinus SL48-SHIP from the microbial mat of Salt Lake 48 (Novosibirsk region, Russia).</title>
        <authorList>
            <person name="Shipova A."/>
            <person name="Rozanov A.S."/>
            <person name="Bryanskaya A.V."/>
            <person name="Peltek S.E."/>
        </authorList>
    </citation>
    <scope>NUCLEOTIDE SEQUENCE [LARGE SCALE GENOMIC DNA]</scope>
    <source>
        <strain evidence="16">SL48-SHIP-2</strain>
    </source>
</reference>
<evidence type="ECO:0000256" key="2">
    <source>
        <dbReference type="ARBA" id="ARBA00004713"/>
    </source>
</evidence>
<evidence type="ECO:0000313" key="16">
    <source>
        <dbReference type="EMBL" id="TQE99254.1"/>
    </source>
</evidence>
<comment type="similarity">
    <text evidence="3 15">Belongs to the protein kinase superfamily. KdkA/RfaP family.</text>
</comment>
<dbReference type="EC" id="2.7.1.166" evidence="4 15"/>
<evidence type="ECO:0000256" key="3">
    <source>
        <dbReference type="ARBA" id="ARBA00010327"/>
    </source>
</evidence>
<evidence type="ECO:0000256" key="12">
    <source>
        <dbReference type="ARBA" id="ARBA00023136"/>
    </source>
</evidence>
<protein>
    <recommendedName>
        <fullName evidence="13 15">3-deoxy-D-manno-octulosonic acid kinase</fullName>
        <shortName evidence="15">Kdo kinase</shortName>
        <ecNumber evidence="4 15">2.7.1.166</ecNumber>
    </recommendedName>
</protein>
<dbReference type="Proteomes" id="UP000315400">
    <property type="component" value="Unassembled WGS sequence"/>
</dbReference>
<organism evidence="16 17">
    <name type="scientific">Spiribacter salinus</name>
    <dbReference type="NCBI Taxonomy" id="1335746"/>
    <lineage>
        <taxon>Bacteria</taxon>
        <taxon>Pseudomonadati</taxon>
        <taxon>Pseudomonadota</taxon>
        <taxon>Gammaproteobacteria</taxon>
        <taxon>Chromatiales</taxon>
        <taxon>Ectothiorhodospiraceae</taxon>
        <taxon>Spiribacter</taxon>
    </lineage>
</organism>
<keyword evidence="5 15" id="KW-1003">Cell membrane</keyword>
<evidence type="ECO:0000256" key="8">
    <source>
        <dbReference type="ARBA" id="ARBA00022741"/>
    </source>
</evidence>
<keyword evidence="10 15" id="KW-0067">ATP-binding</keyword>
<dbReference type="SUPFAM" id="SSF56112">
    <property type="entry name" value="Protein kinase-like (PK-like)"/>
    <property type="match status" value="1"/>
</dbReference>
<keyword evidence="11 15" id="KW-0448">Lipopolysaccharide biosynthesis</keyword>
<evidence type="ECO:0000256" key="1">
    <source>
        <dbReference type="ARBA" id="ARBA00004515"/>
    </source>
</evidence>
<dbReference type="Pfam" id="PF06293">
    <property type="entry name" value="Kdo"/>
    <property type="match status" value="1"/>
</dbReference>
<evidence type="ECO:0000256" key="15">
    <source>
        <dbReference type="HAMAP-Rule" id="MF_00521"/>
    </source>
</evidence>
<evidence type="ECO:0000256" key="6">
    <source>
        <dbReference type="ARBA" id="ARBA00022519"/>
    </source>
</evidence>
<evidence type="ECO:0000256" key="10">
    <source>
        <dbReference type="ARBA" id="ARBA00022840"/>
    </source>
</evidence>
<dbReference type="HAMAP" id="MF_00521">
    <property type="entry name" value="KDO_kinase"/>
    <property type="match status" value="1"/>
</dbReference>
<evidence type="ECO:0000256" key="9">
    <source>
        <dbReference type="ARBA" id="ARBA00022777"/>
    </source>
</evidence>
<sequence length="257" mass="28956">MGDTLRHKPSLGNRVSGQHLKHDFEVQHQGSEYLIRPAQSSPPEWMGKIFNPEALASEGLIEGRASGRASAWFFRLDRHPLVLRHYCRGGAVAHISHDRYLWRGLKTTRAWHEIKVLTALQRLDLPVPAPIGARVVRHGLTYTADIVMRRIESSQTLADLAVTRHHTDGLPWASIGRTIRRFHDQGVGHADLNIRNILIDEAGCIWLIDWDRGELQASARFQARSLVRLQRSIDKEPALREAGAQGFAALMHAYGES</sequence>
<dbReference type="EMBL" id="VIFK01000078">
    <property type="protein sequence ID" value="TQE99254.1"/>
    <property type="molecule type" value="Genomic_DNA"/>
</dbReference>
<dbReference type="InterPro" id="IPR011009">
    <property type="entry name" value="Kinase-like_dom_sf"/>
</dbReference>
<dbReference type="GO" id="GO:0016301">
    <property type="term" value="F:kinase activity"/>
    <property type="evidence" value="ECO:0007669"/>
    <property type="project" value="UniProtKB-KW"/>
</dbReference>
<keyword evidence="6 15" id="KW-0997">Cell inner membrane</keyword>
<evidence type="ECO:0000256" key="4">
    <source>
        <dbReference type="ARBA" id="ARBA00011988"/>
    </source>
</evidence>
<comment type="subcellular location">
    <subcellularLocation>
        <location evidence="1 15">Cell inner membrane</location>
        <topology evidence="1 15">Peripheral membrane protein</topology>
        <orientation evidence="1 15">Cytoplasmic side</orientation>
    </subcellularLocation>
</comment>